<evidence type="ECO:0000256" key="2">
    <source>
        <dbReference type="ARBA" id="ARBA00023134"/>
    </source>
</evidence>
<dbReference type="Gene3D" id="2.40.30.10">
    <property type="entry name" value="Translation factors"/>
    <property type="match status" value="1"/>
</dbReference>
<accession>A0AAW2UD64</accession>
<keyword evidence="1" id="KW-0547">Nucleotide-binding</keyword>
<comment type="caution">
    <text evidence="4">The sequence shown here is derived from an EMBL/GenBank/DDBJ whole genome shotgun (WGS) entry which is preliminary data.</text>
</comment>
<dbReference type="InterPro" id="IPR054696">
    <property type="entry name" value="GTP-eEF1A_C"/>
</dbReference>
<name>A0AAW2UD64_SESRA</name>
<evidence type="ECO:0000256" key="1">
    <source>
        <dbReference type="ARBA" id="ARBA00022741"/>
    </source>
</evidence>
<dbReference type="GO" id="GO:0005525">
    <property type="term" value="F:GTP binding"/>
    <property type="evidence" value="ECO:0007669"/>
    <property type="project" value="UniProtKB-KW"/>
</dbReference>
<dbReference type="Pfam" id="PF22594">
    <property type="entry name" value="GTP-eEF1A_C"/>
    <property type="match status" value="1"/>
</dbReference>
<feature type="domain" description="GTP-eEF1A C-terminal" evidence="3">
    <location>
        <begin position="46"/>
        <end position="83"/>
    </location>
</feature>
<dbReference type="InterPro" id="IPR009001">
    <property type="entry name" value="Transl_elong_EF1A/Init_IF2_C"/>
</dbReference>
<gene>
    <name evidence="4" type="ORF">Sradi_1687700</name>
</gene>
<dbReference type="AlphaFoldDB" id="A0AAW2UD64"/>
<reference evidence="4" key="1">
    <citation type="submission" date="2020-06" db="EMBL/GenBank/DDBJ databases">
        <authorList>
            <person name="Li T."/>
            <person name="Hu X."/>
            <person name="Zhang T."/>
            <person name="Song X."/>
            <person name="Zhang H."/>
            <person name="Dai N."/>
            <person name="Sheng W."/>
            <person name="Hou X."/>
            <person name="Wei L."/>
        </authorList>
    </citation>
    <scope>NUCLEOTIDE SEQUENCE</scope>
    <source>
        <strain evidence="4">G02</strain>
        <tissue evidence="4">Leaf</tissue>
    </source>
</reference>
<reference evidence="4" key="2">
    <citation type="journal article" date="2024" name="Plant">
        <title>Genomic evolution and insights into agronomic trait innovations of Sesamum species.</title>
        <authorList>
            <person name="Miao H."/>
            <person name="Wang L."/>
            <person name="Qu L."/>
            <person name="Liu H."/>
            <person name="Sun Y."/>
            <person name="Le M."/>
            <person name="Wang Q."/>
            <person name="Wei S."/>
            <person name="Zheng Y."/>
            <person name="Lin W."/>
            <person name="Duan Y."/>
            <person name="Cao H."/>
            <person name="Xiong S."/>
            <person name="Wang X."/>
            <person name="Wei L."/>
            <person name="Li C."/>
            <person name="Ma Q."/>
            <person name="Ju M."/>
            <person name="Zhao R."/>
            <person name="Li G."/>
            <person name="Mu C."/>
            <person name="Tian Q."/>
            <person name="Mei H."/>
            <person name="Zhang T."/>
            <person name="Gao T."/>
            <person name="Zhang H."/>
        </authorList>
    </citation>
    <scope>NUCLEOTIDE SEQUENCE</scope>
    <source>
        <strain evidence="4">G02</strain>
    </source>
</reference>
<dbReference type="EMBL" id="JACGWJ010000006">
    <property type="protein sequence ID" value="KAL0414860.1"/>
    <property type="molecule type" value="Genomic_DNA"/>
</dbReference>
<evidence type="ECO:0000259" key="3">
    <source>
        <dbReference type="Pfam" id="PF22594"/>
    </source>
</evidence>
<keyword evidence="2" id="KW-0342">GTP-binding</keyword>
<sequence length="90" mass="9639">MIAEDGVTANAEDGKPDVVVNSAETDVAKPIHAVSEFVARLQILDTIDNVNNMICVEKFSDFAQLGRFTLRTEGKTVAVGMVTDLPTASE</sequence>
<dbReference type="SUPFAM" id="SSF50465">
    <property type="entry name" value="EF-Tu/eEF-1alpha/eIF2-gamma C-terminal domain"/>
    <property type="match status" value="1"/>
</dbReference>
<protein>
    <recommendedName>
        <fullName evidence="3">GTP-eEF1A C-terminal domain-containing protein</fullName>
    </recommendedName>
</protein>
<proteinExistence type="predicted"/>
<evidence type="ECO:0000313" key="4">
    <source>
        <dbReference type="EMBL" id="KAL0414860.1"/>
    </source>
</evidence>
<organism evidence="4">
    <name type="scientific">Sesamum radiatum</name>
    <name type="common">Black benniseed</name>
    <dbReference type="NCBI Taxonomy" id="300843"/>
    <lineage>
        <taxon>Eukaryota</taxon>
        <taxon>Viridiplantae</taxon>
        <taxon>Streptophyta</taxon>
        <taxon>Embryophyta</taxon>
        <taxon>Tracheophyta</taxon>
        <taxon>Spermatophyta</taxon>
        <taxon>Magnoliopsida</taxon>
        <taxon>eudicotyledons</taxon>
        <taxon>Gunneridae</taxon>
        <taxon>Pentapetalae</taxon>
        <taxon>asterids</taxon>
        <taxon>lamiids</taxon>
        <taxon>Lamiales</taxon>
        <taxon>Pedaliaceae</taxon>
        <taxon>Sesamum</taxon>
    </lineage>
</organism>